<sequence>MSIWQALNTPVDIYCERLDPSFWAEPLNALSNAAFPLVALLIWQMMRARGLISAMTAVLIGLCALIGLGSFLFHTFANRWSEWADTVPIWGFVGLYVYATLTTERGKSRRYKIIAATLISTATLAVLGLMATGETTDANATDPLNGTGQYAPALIALLVFAGASWRLHLPQTPWVLTAAATFLASLAFRTFDMAFCDSWPMGTHFMWHILNAAMIGFLLLARSVARPATSTR</sequence>
<protein>
    <recommendedName>
        <fullName evidence="11">Ceramidase</fullName>
    </recommendedName>
</protein>
<dbReference type="GO" id="GO:0006672">
    <property type="term" value="P:ceramide metabolic process"/>
    <property type="evidence" value="ECO:0007669"/>
    <property type="project" value="InterPro"/>
</dbReference>
<evidence type="ECO:0000256" key="4">
    <source>
        <dbReference type="ARBA" id="ARBA00022989"/>
    </source>
</evidence>
<evidence type="ECO:0000256" key="8">
    <source>
        <dbReference type="SAM" id="Phobius"/>
    </source>
</evidence>
<evidence type="ECO:0000256" key="5">
    <source>
        <dbReference type="ARBA" id="ARBA00023136"/>
    </source>
</evidence>
<proteinExistence type="predicted"/>
<comment type="cofactor">
    <cofactor evidence="7">
        <name>Zn(2+)</name>
        <dbReference type="ChEBI" id="CHEBI:29105"/>
    </cofactor>
</comment>
<accession>A0A2R4LZW0</accession>
<feature type="transmembrane region" description="Helical" evidence="8">
    <location>
        <begin position="174"/>
        <end position="193"/>
    </location>
</feature>
<evidence type="ECO:0000256" key="3">
    <source>
        <dbReference type="ARBA" id="ARBA00022801"/>
    </source>
</evidence>
<dbReference type="Pfam" id="PF05875">
    <property type="entry name" value="Ceramidase"/>
    <property type="match status" value="1"/>
</dbReference>
<keyword evidence="7" id="KW-0862">Zinc</keyword>
<feature type="transmembrane region" description="Helical" evidence="8">
    <location>
        <begin position="57"/>
        <end position="77"/>
    </location>
</feature>
<dbReference type="KEGG" id="cbak:DA792_04610"/>
<dbReference type="GO" id="GO:0016811">
    <property type="term" value="F:hydrolase activity, acting on carbon-nitrogen (but not peptide) bonds, in linear amides"/>
    <property type="evidence" value="ECO:0007669"/>
    <property type="project" value="InterPro"/>
</dbReference>
<keyword evidence="2 8" id="KW-0812">Transmembrane</keyword>
<reference evidence="9 10" key="1">
    <citation type="submission" date="2018-03" db="EMBL/GenBank/DDBJ databases">
        <title>The Complete Genome of Celeribacter baekdonensis strain LH4, a Thiosulfate-Oxidizing Alphaproteobacterium Isolated from Gulf of Mexico Continental Slope Sediments.</title>
        <authorList>
            <person name="Flood B.E."/>
            <person name="Bailey J.V."/>
            <person name="Leprich D."/>
        </authorList>
    </citation>
    <scope>NUCLEOTIDE SEQUENCE [LARGE SCALE GENOMIC DNA]</scope>
    <source>
        <strain evidence="9 10">LH4</strain>
    </source>
</reference>
<dbReference type="GO" id="GO:0016020">
    <property type="term" value="C:membrane"/>
    <property type="evidence" value="ECO:0007669"/>
    <property type="project" value="UniProtKB-SubCell"/>
</dbReference>
<feature type="transmembrane region" description="Helical" evidence="8">
    <location>
        <begin position="83"/>
        <end position="101"/>
    </location>
</feature>
<feature type="binding site" evidence="6">
    <location>
        <position position="25"/>
    </location>
    <ligand>
        <name>Ca(2+)</name>
        <dbReference type="ChEBI" id="CHEBI:29108"/>
    </ligand>
</feature>
<keyword evidence="3" id="KW-0378">Hydrolase</keyword>
<dbReference type="OrthoDB" id="277121at2"/>
<evidence type="ECO:0000256" key="1">
    <source>
        <dbReference type="ARBA" id="ARBA00004141"/>
    </source>
</evidence>
<gene>
    <name evidence="9" type="ORF">DA792_04610</name>
</gene>
<feature type="binding site" evidence="7">
    <location>
        <position position="208"/>
    </location>
    <ligand>
        <name>Zn(2+)</name>
        <dbReference type="ChEBI" id="CHEBI:29105"/>
        <note>catalytic</note>
    </ligand>
</feature>
<keyword evidence="4 8" id="KW-1133">Transmembrane helix</keyword>
<keyword evidence="5 8" id="KW-0472">Membrane</keyword>
<evidence type="ECO:0000256" key="7">
    <source>
        <dbReference type="PIRSR" id="PIRSR608901-2"/>
    </source>
</evidence>
<keyword evidence="6" id="KW-0479">Metal-binding</keyword>
<dbReference type="EMBL" id="CP028475">
    <property type="protein sequence ID" value="AVW90453.1"/>
    <property type="molecule type" value="Genomic_DNA"/>
</dbReference>
<evidence type="ECO:0000313" key="10">
    <source>
        <dbReference type="Proteomes" id="UP000241447"/>
    </source>
</evidence>
<dbReference type="AlphaFoldDB" id="A0A2R4LZW0"/>
<feature type="transmembrane region" description="Helical" evidence="8">
    <location>
        <begin position="205"/>
        <end position="225"/>
    </location>
</feature>
<feature type="transmembrane region" description="Helical" evidence="8">
    <location>
        <begin position="113"/>
        <end position="130"/>
    </location>
</feature>
<organism evidence="9 10">
    <name type="scientific">Celeribacter baekdonensis</name>
    <dbReference type="NCBI Taxonomy" id="875171"/>
    <lineage>
        <taxon>Bacteria</taxon>
        <taxon>Pseudomonadati</taxon>
        <taxon>Pseudomonadota</taxon>
        <taxon>Alphaproteobacteria</taxon>
        <taxon>Rhodobacterales</taxon>
        <taxon>Roseobacteraceae</taxon>
        <taxon>Celeribacter</taxon>
    </lineage>
</organism>
<dbReference type="Proteomes" id="UP000241447">
    <property type="component" value="Chromosome"/>
</dbReference>
<evidence type="ECO:0000256" key="6">
    <source>
        <dbReference type="PIRSR" id="PIRSR608901-1"/>
    </source>
</evidence>
<keyword evidence="6" id="KW-0106">Calcium</keyword>
<name>A0A2R4LZW0_9RHOB</name>
<feature type="transmembrane region" description="Helical" evidence="8">
    <location>
        <begin position="150"/>
        <end position="167"/>
    </location>
</feature>
<feature type="binding site" evidence="7">
    <location>
        <position position="204"/>
    </location>
    <ligand>
        <name>Zn(2+)</name>
        <dbReference type="ChEBI" id="CHEBI:29105"/>
        <note>catalytic</note>
    </ligand>
</feature>
<evidence type="ECO:0008006" key="11">
    <source>
        <dbReference type="Google" id="ProtNLM"/>
    </source>
</evidence>
<feature type="binding site" evidence="7">
    <location>
        <position position="74"/>
    </location>
    <ligand>
        <name>Zn(2+)</name>
        <dbReference type="ChEBI" id="CHEBI:29105"/>
        <note>catalytic</note>
    </ligand>
</feature>
<dbReference type="RefSeq" id="WP_107718503.1">
    <property type="nucleotide sequence ID" value="NZ_CP028475.1"/>
</dbReference>
<dbReference type="InterPro" id="IPR008901">
    <property type="entry name" value="ACER"/>
</dbReference>
<dbReference type="GO" id="GO:0046872">
    <property type="term" value="F:metal ion binding"/>
    <property type="evidence" value="ECO:0007669"/>
    <property type="project" value="UniProtKB-KW"/>
</dbReference>
<evidence type="ECO:0000256" key="2">
    <source>
        <dbReference type="ARBA" id="ARBA00022692"/>
    </source>
</evidence>
<evidence type="ECO:0000313" key="9">
    <source>
        <dbReference type="EMBL" id="AVW90453.1"/>
    </source>
</evidence>
<feature type="transmembrane region" description="Helical" evidence="8">
    <location>
        <begin position="27"/>
        <end position="45"/>
    </location>
</feature>
<comment type="subcellular location">
    <subcellularLocation>
        <location evidence="1">Membrane</location>
        <topology evidence="1">Multi-pass membrane protein</topology>
    </subcellularLocation>
</comment>